<gene>
    <name evidence="1" type="ORF">HPBE_LOCUS16744</name>
</gene>
<dbReference type="WBParaSite" id="HPBE_0001674501-mRNA-1">
    <property type="protein sequence ID" value="HPBE_0001674501-mRNA-1"/>
    <property type="gene ID" value="HPBE_0001674501"/>
</dbReference>
<name>A0A183G582_HELPZ</name>
<reference evidence="3" key="2">
    <citation type="submission" date="2019-09" db="UniProtKB">
        <authorList>
            <consortium name="WormBaseParasite"/>
        </authorList>
    </citation>
    <scope>IDENTIFICATION</scope>
</reference>
<keyword evidence="2" id="KW-1185">Reference proteome</keyword>
<dbReference type="OrthoDB" id="5860250at2759"/>
<proteinExistence type="predicted"/>
<dbReference type="EMBL" id="UZAH01029589">
    <property type="protein sequence ID" value="VDP06886.1"/>
    <property type="molecule type" value="Genomic_DNA"/>
</dbReference>
<dbReference type="AlphaFoldDB" id="A0A183G582"/>
<accession>A0A3P8EIA6</accession>
<protein>
    <submittedName>
        <fullName evidence="3">Serine/threonine-protein phosphatase 4 regulatory subunit 1</fullName>
    </submittedName>
</protein>
<accession>A0A183G582</accession>
<evidence type="ECO:0000313" key="1">
    <source>
        <dbReference type="EMBL" id="VDP06886.1"/>
    </source>
</evidence>
<evidence type="ECO:0000313" key="3">
    <source>
        <dbReference type="WBParaSite" id="HPBE_0001674501-mRNA-1"/>
    </source>
</evidence>
<sequence>MEGLNLILPLLRFVEDFDQRSFRVPIMDKCHEIIQLFGSSAKCLLLKHILPRILDNDDLCLENESTIVAWIVDQFRRHLDEEPFRKELGSFLGLLEDVRYNDMLHASNYYSSIFCLVQTVAIKRLNLAMLREVETRLIDRIHAQLKDYIQLEEMRRKKAEQKKDKAPALPEGIQFEVAAPAPEGSVVDQLQLLMFGCEQSRRFIAEALSACSNGA</sequence>
<evidence type="ECO:0000313" key="2">
    <source>
        <dbReference type="Proteomes" id="UP000050761"/>
    </source>
</evidence>
<dbReference type="Proteomes" id="UP000050761">
    <property type="component" value="Unassembled WGS sequence"/>
</dbReference>
<reference evidence="1 2" key="1">
    <citation type="submission" date="2018-11" db="EMBL/GenBank/DDBJ databases">
        <authorList>
            <consortium name="Pathogen Informatics"/>
        </authorList>
    </citation>
    <scope>NUCLEOTIDE SEQUENCE [LARGE SCALE GENOMIC DNA]</scope>
</reference>
<organism evidence="2 3">
    <name type="scientific">Heligmosomoides polygyrus</name>
    <name type="common">Parasitic roundworm</name>
    <dbReference type="NCBI Taxonomy" id="6339"/>
    <lineage>
        <taxon>Eukaryota</taxon>
        <taxon>Metazoa</taxon>
        <taxon>Ecdysozoa</taxon>
        <taxon>Nematoda</taxon>
        <taxon>Chromadorea</taxon>
        <taxon>Rhabditida</taxon>
        <taxon>Rhabditina</taxon>
        <taxon>Rhabditomorpha</taxon>
        <taxon>Strongyloidea</taxon>
        <taxon>Heligmosomidae</taxon>
        <taxon>Heligmosomoides</taxon>
    </lineage>
</organism>